<reference evidence="6 7" key="1">
    <citation type="submission" date="2024-04" db="EMBL/GenBank/DDBJ databases">
        <title>Tritrichomonas musculus Genome.</title>
        <authorList>
            <person name="Alves-Ferreira E."/>
            <person name="Grigg M."/>
            <person name="Lorenzi H."/>
            <person name="Galac M."/>
        </authorList>
    </citation>
    <scope>NUCLEOTIDE SEQUENCE [LARGE SCALE GENOMIC DNA]</scope>
    <source>
        <strain evidence="6 7">EAF2021</strain>
    </source>
</reference>
<feature type="compositionally biased region" description="Basic and acidic residues" evidence="4">
    <location>
        <begin position="709"/>
        <end position="726"/>
    </location>
</feature>
<dbReference type="InterPro" id="IPR016024">
    <property type="entry name" value="ARM-type_fold"/>
</dbReference>
<dbReference type="SUPFAM" id="SSF56204">
    <property type="entry name" value="Hect, E3 ligase catalytic domain"/>
    <property type="match status" value="2"/>
</dbReference>
<feature type="compositionally biased region" description="Polar residues" evidence="4">
    <location>
        <begin position="727"/>
        <end position="737"/>
    </location>
</feature>
<sequence>MLNPSDTSTESKLVTALERLNTAIESSPVSINYLNPHPLTYIKSMLNISLSEAVILKTLKCVSTIIRIHPSNCYQTLSSGIFQNIYYYINPQKSDTRRTLKLAIEARHIFYQTAQYDQFVVEVGPTFYKFKDFFIDIYEFPLSEQRLTVDFVYKVSNMFANDYFSVSLIQICPLLTHFDNQIVSKSIEIIYNVVHKGNTEQLKIVDPLVARCLALTLEVITDDQLIYIVLNILEKLCHVSYEFAENLVDLPIDFELIIGHFSVDPREDVVYHILLIIKQIFSFRTLRRKSDKISMFAFYVQPLLIRFVCQNIGNLNLALECLSTTLDVHVPLQQMNDILDAAIHYLSSGNKKKDSIEIFYKKLIGNDRIKEAIIQYESLNLPKTSQIQHLTDINSLMSIGNLHSSSFLLNESLQHSILKLFESIRNSSSIIQYKDVILNIVDVCHKMIIYNVPKEKQKYGHELLNEFQPVILNFLIYDQTGKTVNLQLPEIMNLSFCETAFNFTDSFQHFQQSFSTLSDSAIEQLRINVLLCQLDNLIDVTSLDNDEKTSLINHMLCLRGNRLLFMAYNFGDINLPFGNVSSIIKNKLRPFKFYYIKAQGKIYSVFDQLQHIHDQTKVDQFEMVEIPMNIGMLTKVDFLNRPDINQSDCDSELSEVNFDAFHQSFIAAYPTLCLQRRSFDYFEKASIPVIDTSLRILKEIHRIFPDLKRSSRDTNHNKQGIKENDKSINNNENDQSVNNKGNEKAGNENNDNNENDYLNNSDFVDEFDFKNAFENDIFAWRMLEIFDFKSLSNPITTSAFINYPFMFPLETRLLFLKLTSMSRCHCIFTMVDEIYTKSHKVFEPLQRMKLIVDRNRIFEDGLNIFNLLAAGNISFNISFRNENGVGSGPTHEFFSLFAEELQRNTLDIWLTDNPNKTNGKNDTNETNTENETNFSEFAYRKGESGLFPSPLAVRRPDLFFTLGSLCAKAIEMGIVLPLHFSPAFFKLIRKEHIELEEVSNQYSRVLKQDHEGLVGLPFTVPGREDIELRDGGSFLNTDEENVEIYVELLRRVLTFDVHIDYSNINESSEKVSVLTPKSSGAWKSLQRTLSTTGIPSQDNSSTNSENQLNEQTSTNSNEDERDTENNENEVNDTEEEKEFIIPSEIEMYIKRYNFECCGAMFREGFGRVIPWSGMNIFTAEEMCIILEGEDDFSPETLRNFVDIGSGFDYNSPTIVWLFELVSKEMSREEKKLLTRFITGSDNFGIFGLKSLNPRLNISKKEKNDFLLPSASTCTNCLKLPEYSSKEILKRKLLYAIYECQKSFDLT</sequence>
<dbReference type="InterPro" id="IPR035983">
    <property type="entry name" value="Hect_E3_ubiquitin_ligase"/>
</dbReference>
<keyword evidence="1" id="KW-0808">Transferase</keyword>
<accession>A0ABR2H7F0</accession>
<evidence type="ECO:0000313" key="6">
    <source>
        <dbReference type="EMBL" id="KAK8842167.1"/>
    </source>
</evidence>
<comment type="caution">
    <text evidence="6">The sequence shown here is derived from an EMBL/GenBank/DDBJ whole genome shotgun (WGS) entry which is preliminary data.</text>
</comment>
<dbReference type="SUPFAM" id="SSF48371">
    <property type="entry name" value="ARM repeat"/>
    <property type="match status" value="1"/>
</dbReference>
<protein>
    <recommendedName>
        <fullName evidence="5">HECT domain-containing protein</fullName>
    </recommendedName>
</protein>
<dbReference type="PANTHER" id="PTHR45670:SF1">
    <property type="entry name" value="E3 UBIQUITIN-PROTEIN LIGASE HECTD1"/>
    <property type="match status" value="1"/>
</dbReference>
<evidence type="ECO:0000313" key="7">
    <source>
        <dbReference type="Proteomes" id="UP001470230"/>
    </source>
</evidence>
<dbReference type="Proteomes" id="UP001470230">
    <property type="component" value="Unassembled WGS sequence"/>
</dbReference>
<evidence type="ECO:0000256" key="2">
    <source>
        <dbReference type="ARBA" id="ARBA00022786"/>
    </source>
</evidence>
<feature type="active site" description="Glycyl thioester intermediate" evidence="3">
    <location>
        <position position="1273"/>
    </location>
</feature>
<dbReference type="PROSITE" id="PS50237">
    <property type="entry name" value="HECT"/>
    <property type="match status" value="1"/>
</dbReference>
<feature type="region of interest" description="Disordered" evidence="4">
    <location>
        <begin position="1086"/>
        <end position="1137"/>
    </location>
</feature>
<dbReference type="SMART" id="SM00119">
    <property type="entry name" value="HECTc"/>
    <property type="match status" value="1"/>
</dbReference>
<feature type="region of interest" description="Disordered" evidence="4">
    <location>
        <begin position="709"/>
        <end position="755"/>
    </location>
</feature>
<feature type="domain" description="HECT" evidence="5">
    <location>
        <begin position="1161"/>
        <end position="1306"/>
    </location>
</feature>
<dbReference type="PANTHER" id="PTHR45670">
    <property type="entry name" value="E3 UBIQUITIN-PROTEIN LIGASE TRIP12"/>
    <property type="match status" value="1"/>
</dbReference>
<dbReference type="Gene3D" id="3.90.1750.10">
    <property type="entry name" value="Hect, E3 ligase catalytic domains"/>
    <property type="match status" value="1"/>
</dbReference>
<feature type="compositionally biased region" description="Polar residues" evidence="4">
    <location>
        <begin position="1086"/>
        <end position="1113"/>
    </location>
</feature>
<dbReference type="InterPro" id="IPR045322">
    <property type="entry name" value="HECTD1/TRIP12-like"/>
</dbReference>
<dbReference type="EMBL" id="JAPFFF010000039">
    <property type="protein sequence ID" value="KAK8842167.1"/>
    <property type="molecule type" value="Genomic_DNA"/>
</dbReference>
<evidence type="ECO:0000259" key="5">
    <source>
        <dbReference type="PROSITE" id="PS50237"/>
    </source>
</evidence>
<gene>
    <name evidence="6" type="ORF">M9Y10_026397</name>
</gene>
<feature type="compositionally biased region" description="Acidic residues" evidence="4">
    <location>
        <begin position="1117"/>
        <end position="1137"/>
    </location>
</feature>
<evidence type="ECO:0000256" key="1">
    <source>
        <dbReference type="ARBA" id="ARBA00022679"/>
    </source>
</evidence>
<keyword evidence="7" id="KW-1185">Reference proteome</keyword>
<dbReference type="InterPro" id="IPR000569">
    <property type="entry name" value="HECT_dom"/>
</dbReference>
<proteinExistence type="predicted"/>
<evidence type="ECO:0000256" key="3">
    <source>
        <dbReference type="PROSITE-ProRule" id="PRU00104"/>
    </source>
</evidence>
<dbReference type="Pfam" id="PF00632">
    <property type="entry name" value="HECT"/>
    <property type="match status" value="2"/>
</dbReference>
<evidence type="ECO:0000256" key="4">
    <source>
        <dbReference type="SAM" id="MobiDB-lite"/>
    </source>
</evidence>
<name>A0ABR2H7F0_9EUKA</name>
<dbReference type="Gene3D" id="3.30.2410.10">
    <property type="entry name" value="Hect, E3 ligase catalytic domain"/>
    <property type="match status" value="1"/>
</dbReference>
<organism evidence="6 7">
    <name type="scientific">Tritrichomonas musculus</name>
    <dbReference type="NCBI Taxonomy" id="1915356"/>
    <lineage>
        <taxon>Eukaryota</taxon>
        <taxon>Metamonada</taxon>
        <taxon>Parabasalia</taxon>
        <taxon>Tritrichomonadida</taxon>
        <taxon>Tritrichomonadidae</taxon>
        <taxon>Tritrichomonas</taxon>
    </lineage>
</organism>
<keyword evidence="2 3" id="KW-0833">Ubl conjugation pathway</keyword>